<dbReference type="Proteomes" id="UP001163947">
    <property type="component" value="Chromosome"/>
</dbReference>
<proteinExistence type="predicted"/>
<dbReference type="GeneID" id="83619826"/>
<name>A0AA46PQL4_9NOCA</name>
<gene>
    <name evidence="2" type="ORF">OCS65_05375</name>
</gene>
<feature type="region of interest" description="Disordered" evidence="1">
    <location>
        <begin position="160"/>
        <end position="179"/>
    </location>
</feature>
<evidence type="ECO:0008006" key="4">
    <source>
        <dbReference type="Google" id="ProtNLM"/>
    </source>
</evidence>
<protein>
    <recommendedName>
        <fullName evidence="4">DUF5709 domain-containing protein</fullName>
    </recommendedName>
</protein>
<evidence type="ECO:0000313" key="2">
    <source>
        <dbReference type="EMBL" id="UYF95197.1"/>
    </source>
</evidence>
<evidence type="ECO:0000313" key="3">
    <source>
        <dbReference type="Proteomes" id="UP001163947"/>
    </source>
</evidence>
<dbReference type="EMBL" id="CP106982">
    <property type="protein sequence ID" value="UYF95197.1"/>
    <property type="molecule type" value="Genomic_DNA"/>
</dbReference>
<accession>A0AA46PQL4</accession>
<dbReference type="AlphaFoldDB" id="A0AA46PQL4"/>
<sequence length="179" mass="18683">MSIEDGPGDTLSPSEGLDSDEVRNDDGDEVVDPPEGWSGADRFGTTQREEQEGESLDQRLAEEEPDVAPPEPLERPVAAMPDDELTEDIVDEVYDGGGDTAVYDGGGDTAVYDGGGDTAVYDGGGDTAVYDGGGDTAVYDGGRKHAELVEGVIVEDSRVDRGQIGGSPEDGESLFPVVE</sequence>
<reference evidence="2" key="1">
    <citation type="submission" date="2022-09" db="EMBL/GenBank/DDBJ databases">
        <title>The genome sequence of Rhodococcus aetherivorans N1.</title>
        <authorList>
            <person name="Jiang W."/>
        </authorList>
    </citation>
    <scope>NUCLEOTIDE SEQUENCE</scope>
    <source>
        <strain evidence="2">N1</strain>
    </source>
</reference>
<evidence type="ECO:0000256" key="1">
    <source>
        <dbReference type="SAM" id="MobiDB-lite"/>
    </source>
</evidence>
<feature type="region of interest" description="Disordered" evidence="1">
    <location>
        <begin position="1"/>
        <end position="83"/>
    </location>
</feature>
<organism evidence="2 3">
    <name type="scientific">Rhodococcus aetherivorans</name>
    <dbReference type="NCBI Taxonomy" id="191292"/>
    <lineage>
        <taxon>Bacteria</taxon>
        <taxon>Bacillati</taxon>
        <taxon>Actinomycetota</taxon>
        <taxon>Actinomycetes</taxon>
        <taxon>Mycobacteriales</taxon>
        <taxon>Nocardiaceae</taxon>
        <taxon>Rhodococcus</taxon>
    </lineage>
</organism>
<dbReference type="RefSeq" id="WP_263509084.1">
    <property type="nucleotide sequence ID" value="NZ_CP106982.1"/>
</dbReference>